<dbReference type="InterPro" id="IPR052366">
    <property type="entry name" value="GTP_Pyrophosphokinase"/>
</dbReference>
<name>X7RWA4_FUSNU</name>
<gene>
    <name evidence="2" type="ORF">HMPREF2085_02375</name>
</gene>
<sequence>MSIRKIGEKLREGIELTEEEKLEFDNFREAHNIIIKLFTIELKKVNFSKQHLTASRNKRIETIISKLCRPEKPKLDRIHDIAGTRIIFENIKSLEDYIDILENTELVNFKEKINEDKNRYNYIKNPKSDGYRSIHKVFYYSSNIPYSTLNEKSFNLENKKIELQLRTRLQHIWATTVEIYDIINKSNIKTGTHNKLETKEGLFFKNCSLVFEGIESNDVEKIKININKIFRDKDLVEIYNRLKGIKNIKNIQLPKTLGSDEVFILITDLNKGKTTFFTTDPIEKNDKQDTFLINASYRRLEEKNTKGEYILLLLTLGDIKKLKNVYPNYFLNTNKFISILKKYKDKYIKEED</sequence>
<dbReference type="Pfam" id="PF04607">
    <property type="entry name" value="RelA_SpoT"/>
    <property type="match status" value="1"/>
</dbReference>
<evidence type="ECO:0000313" key="2">
    <source>
        <dbReference type="EMBL" id="ETZ25348.1"/>
    </source>
</evidence>
<dbReference type="OrthoDB" id="9801824at2"/>
<dbReference type="InterPro" id="IPR007685">
    <property type="entry name" value="RelA_SpoT"/>
</dbReference>
<dbReference type="EMBL" id="JAOZ01000016">
    <property type="protein sequence ID" value="ETZ25348.1"/>
    <property type="molecule type" value="Genomic_DNA"/>
</dbReference>
<dbReference type="AlphaFoldDB" id="X7RWA4"/>
<dbReference type="InterPro" id="IPR043519">
    <property type="entry name" value="NT_sf"/>
</dbReference>
<dbReference type="PATRIC" id="fig|1357398.3.peg.2331"/>
<dbReference type="Gene3D" id="3.30.460.10">
    <property type="entry name" value="Beta Polymerase, domain 2"/>
    <property type="match status" value="1"/>
</dbReference>
<dbReference type="SMART" id="SM00954">
    <property type="entry name" value="RelA_SpoT"/>
    <property type="match status" value="1"/>
</dbReference>
<accession>X7RWA4</accession>
<protein>
    <recommendedName>
        <fullName evidence="1">RelA/SpoT domain-containing protein</fullName>
    </recommendedName>
</protein>
<comment type="caution">
    <text evidence="2">The sequence shown here is derived from an EMBL/GenBank/DDBJ whole genome shotgun (WGS) entry which is preliminary data.</text>
</comment>
<reference evidence="2" key="1">
    <citation type="submission" date="2014-01" db="EMBL/GenBank/DDBJ databases">
        <title>The Genome Sequence of Fusobacterium nucleatum 13_3C.</title>
        <authorList>
            <consortium name="The Broad Institute Genomics Platform"/>
            <person name="Earl A."/>
            <person name="Allen-Vercoe E."/>
            <person name="Daigneault M."/>
            <person name="Young S.K."/>
            <person name="Zeng Q."/>
            <person name="Gargeya S."/>
            <person name="Fitzgerald M."/>
            <person name="Abouelleil A."/>
            <person name="Alvarado L."/>
            <person name="Chapman S.B."/>
            <person name="Gainer-Dewar J."/>
            <person name="Goldberg J."/>
            <person name="Griggs A."/>
            <person name="Gujja S."/>
            <person name="Hansen M."/>
            <person name="Howarth C."/>
            <person name="Imamovic A."/>
            <person name="Ireland A."/>
            <person name="Larimer J."/>
            <person name="McCowan C."/>
            <person name="Murphy C."/>
            <person name="Pearson M."/>
            <person name="Poon T.W."/>
            <person name="Priest M."/>
            <person name="Roberts A."/>
            <person name="Saif S."/>
            <person name="Shea T."/>
            <person name="Sykes S."/>
            <person name="Wortman J."/>
            <person name="Nusbaum C."/>
            <person name="Birren B."/>
        </authorList>
    </citation>
    <scope>NUCLEOTIDE SEQUENCE [LARGE SCALE GENOMIC DNA]</scope>
    <source>
        <strain evidence="2">13_3C</strain>
    </source>
</reference>
<dbReference type="CDD" id="cd05399">
    <property type="entry name" value="NT_Rel-Spo_like"/>
    <property type="match status" value="1"/>
</dbReference>
<organism evidence="2">
    <name type="scientific">Fusobacterium nucleatum 13_3C</name>
    <dbReference type="NCBI Taxonomy" id="1357398"/>
    <lineage>
        <taxon>Bacteria</taxon>
        <taxon>Fusobacteriati</taxon>
        <taxon>Fusobacteriota</taxon>
        <taxon>Fusobacteriia</taxon>
        <taxon>Fusobacteriales</taxon>
        <taxon>Fusobacteriaceae</taxon>
        <taxon>Fusobacterium</taxon>
    </lineage>
</organism>
<dbReference type="HOGENOM" id="CLU_061357_0_0_0"/>
<evidence type="ECO:0000259" key="1">
    <source>
        <dbReference type="SMART" id="SM00954"/>
    </source>
</evidence>
<feature type="domain" description="RelA/SpoT" evidence="1">
    <location>
        <begin position="55"/>
        <end position="188"/>
    </location>
</feature>
<dbReference type="PANTHER" id="PTHR47837:SF1">
    <property type="entry name" value="GTP PYROPHOSPHOKINASE YJBM"/>
    <property type="match status" value="1"/>
</dbReference>
<dbReference type="PANTHER" id="PTHR47837">
    <property type="entry name" value="GTP PYROPHOSPHOKINASE YJBM"/>
    <property type="match status" value="1"/>
</dbReference>
<dbReference type="SUPFAM" id="SSF81301">
    <property type="entry name" value="Nucleotidyltransferase"/>
    <property type="match status" value="1"/>
</dbReference>
<proteinExistence type="predicted"/>
<dbReference type="GO" id="GO:0015969">
    <property type="term" value="P:guanosine tetraphosphate metabolic process"/>
    <property type="evidence" value="ECO:0007669"/>
    <property type="project" value="InterPro"/>
</dbReference>